<sequence>MLDRNLVLVDFDKTIINRDTGDAYIRFMLRRSLLRMICVALFSPLIILFISCNRTKKSGLSILLWLLTAGMGRRKQADLRRQFICAYLVEPNTRIFDSAIEALTQHVEQGDEVVIVSGASAWMVKRIVAALRLPVSHFLCSQERAYMSGRISQFHCYGANKVNAVESHFNLQGYFQVIGYSDSASDIPLLALCDKRIVINPTSKCRKRFATAFGNHVEVVKWK</sequence>
<keyword evidence="4" id="KW-0472">Membrane</keyword>
<gene>
    <name evidence="5" type="ORF">BFC18_08235</name>
</gene>
<evidence type="ECO:0000313" key="5">
    <source>
        <dbReference type="EMBL" id="OFC71453.1"/>
    </source>
</evidence>
<dbReference type="OrthoDB" id="9784466at2"/>
<dbReference type="Gene3D" id="1.20.1440.100">
    <property type="entry name" value="SG protein - dephosphorylation function"/>
    <property type="match status" value="1"/>
</dbReference>
<dbReference type="Proteomes" id="UP000175691">
    <property type="component" value="Unassembled WGS sequence"/>
</dbReference>
<keyword evidence="1" id="KW-0479">Metal-binding</keyword>
<accession>A0A1E7ZD50</accession>
<dbReference type="EMBL" id="MDHN01000014">
    <property type="protein sequence ID" value="OFC71453.1"/>
    <property type="molecule type" value="Genomic_DNA"/>
</dbReference>
<dbReference type="PANTHER" id="PTHR43344:SF13">
    <property type="entry name" value="PHOSPHATASE RV3661-RELATED"/>
    <property type="match status" value="1"/>
</dbReference>
<dbReference type="RefSeq" id="WP_070124698.1">
    <property type="nucleotide sequence ID" value="NZ_MDHN01000014.1"/>
</dbReference>
<dbReference type="NCBIfam" id="TIGR01488">
    <property type="entry name" value="HAD-SF-IB"/>
    <property type="match status" value="1"/>
</dbReference>
<dbReference type="Pfam" id="PF12710">
    <property type="entry name" value="HAD"/>
    <property type="match status" value="1"/>
</dbReference>
<feature type="transmembrane region" description="Helical" evidence="4">
    <location>
        <begin position="33"/>
        <end position="51"/>
    </location>
</feature>
<dbReference type="Gene3D" id="3.40.50.1000">
    <property type="entry name" value="HAD superfamily/HAD-like"/>
    <property type="match status" value="1"/>
</dbReference>
<evidence type="ECO:0008006" key="7">
    <source>
        <dbReference type="Google" id="ProtNLM"/>
    </source>
</evidence>
<dbReference type="InterPro" id="IPR023214">
    <property type="entry name" value="HAD_sf"/>
</dbReference>
<comment type="caution">
    <text evidence="5">The sequence shown here is derived from an EMBL/GenBank/DDBJ whole genome shotgun (WGS) entry which is preliminary data.</text>
</comment>
<keyword evidence="3" id="KW-0460">Magnesium</keyword>
<evidence type="ECO:0000256" key="4">
    <source>
        <dbReference type="SAM" id="Phobius"/>
    </source>
</evidence>
<evidence type="ECO:0000256" key="2">
    <source>
        <dbReference type="ARBA" id="ARBA00022801"/>
    </source>
</evidence>
<keyword evidence="4" id="KW-0812">Transmembrane</keyword>
<dbReference type="GO" id="GO:0016787">
    <property type="term" value="F:hydrolase activity"/>
    <property type="evidence" value="ECO:0007669"/>
    <property type="project" value="UniProtKB-KW"/>
</dbReference>
<dbReference type="GO" id="GO:0046872">
    <property type="term" value="F:metal ion binding"/>
    <property type="evidence" value="ECO:0007669"/>
    <property type="project" value="UniProtKB-KW"/>
</dbReference>
<dbReference type="PANTHER" id="PTHR43344">
    <property type="entry name" value="PHOSPHOSERINE PHOSPHATASE"/>
    <property type="match status" value="1"/>
</dbReference>
<dbReference type="SUPFAM" id="SSF56784">
    <property type="entry name" value="HAD-like"/>
    <property type="match status" value="1"/>
</dbReference>
<evidence type="ECO:0000256" key="3">
    <source>
        <dbReference type="ARBA" id="ARBA00022842"/>
    </source>
</evidence>
<dbReference type="InterPro" id="IPR036412">
    <property type="entry name" value="HAD-like_sf"/>
</dbReference>
<proteinExistence type="predicted"/>
<protein>
    <recommendedName>
        <fullName evidence="7">Haloacid dehalogenase</fullName>
    </recommendedName>
</protein>
<name>A0A1E7ZD50_9ALTE</name>
<keyword evidence="4" id="KW-1133">Transmembrane helix</keyword>
<dbReference type="InterPro" id="IPR050582">
    <property type="entry name" value="HAD-like_SerB"/>
</dbReference>
<keyword evidence="2" id="KW-0378">Hydrolase</keyword>
<organism evidence="5 6">
    <name type="scientific">Alteromonas confluentis</name>
    <dbReference type="NCBI Taxonomy" id="1656094"/>
    <lineage>
        <taxon>Bacteria</taxon>
        <taxon>Pseudomonadati</taxon>
        <taxon>Pseudomonadota</taxon>
        <taxon>Gammaproteobacteria</taxon>
        <taxon>Alteromonadales</taxon>
        <taxon>Alteromonadaceae</taxon>
        <taxon>Alteromonas/Salinimonas group</taxon>
        <taxon>Alteromonas</taxon>
    </lineage>
</organism>
<keyword evidence="6" id="KW-1185">Reference proteome</keyword>
<dbReference type="AlphaFoldDB" id="A0A1E7ZD50"/>
<evidence type="ECO:0000256" key="1">
    <source>
        <dbReference type="ARBA" id="ARBA00022723"/>
    </source>
</evidence>
<reference evidence="5 6" key="1">
    <citation type="submission" date="2016-08" db="EMBL/GenBank/DDBJ databases">
        <authorList>
            <person name="Seilhamer J.J."/>
        </authorList>
    </citation>
    <scope>NUCLEOTIDE SEQUENCE [LARGE SCALE GENOMIC DNA]</scope>
    <source>
        <strain evidence="5 6">KCTC 42603</strain>
    </source>
</reference>
<dbReference type="STRING" id="1656094.BFC18_08235"/>
<evidence type="ECO:0000313" key="6">
    <source>
        <dbReference type="Proteomes" id="UP000175691"/>
    </source>
</evidence>